<feature type="transmembrane region" description="Helical" evidence="5">
    <location>
        <begin position="53"/>
        <end position="72"/>
    </location>
</feature>
<feature type="domain" description="O-antigen ligase-related" evidence="6">
    <location>
        <begin position="181"/>
        <end position="348"/>
    </location>
</feature>
<dbReference type="InterPro" id="IPR007016">
    <property type="entry name" value="O-antigen_ligase-rel_domated"/>
</dbReference>
<proteinExistence type="predicted"/>
<feature type="transmembrane region" description="Helical" evidence="5">
    <location>
        <begin position="213"/>
        <end position="235"/>
    </location>
</feature>
<comment type="subcellular location">
    <subcellularLocation>
        <location evidence="1">Membrane</location>
        <topology evidence="1">Multi-pass membrane protein</topology>
    </subcellularLocation>
</comment>
<feature type="transmembrane region" description="Helical" evidence="5">
    <location>
        <begin position="180"/>
        <end position="207"/>
    </location>
</feature>
<name>A0A6I4IVM9_9FLAO</name>
<protein>
    <recommendedName>
        <fullName evidence="6">O-antigen ligase-related domain-containing protein</fullName>
    </recommendedName>
</protein>
<feature type="transmembrane region" description="Helical" evidence="5">
    <location>
        <begin position="84"/>
        <end position="101"/>
    </location>
</feature>
<evidence type="ECO:0000313" key="7">
    <source>
        <dbReference type="EMBL" id="MVO10618.1"/>
    </source>
</evidence>
<evidence type="ECO:0000313" key="8">
    <source>
        <dbReference type="Proteomes" id="UP000431264"/>
    </source>
</evidence>
<dbReference type="Proteomes" id="UP000431264">
    <property type="component" value="Unassembled WGS sequence"/>
</dbReference>
<dbReference type="OrthoDB" id="787277at2"/>
<keyword evidence="8" id="KW-1185">Reference proteome</keyword>
<dbReference type="EMBL" id="WQLW01000013">
    <property type="protein sequence ID" value="MVO10618.1"/>
    <property type="molecule type" value="Genomic_DNA"/>
</dbReference>
<dbReference type="GO" id="GO:0016020">
    <property type="term" value="C:membrane"/>
    <property type="evidence" value="ECO:0007669"/>
    <property type="project" value="UniProtKB-SubCell"/>
</dbReference>
<accession>A0A6I4IVM9</accession>
<evidence type="ECO:0000256" key="4">
    <source>
        <dbReference type="ARBA" id="ARBA00023136"/>
    </source>
</evidence>
<dbReference type="Pfam" id="PF04932">
    <property type="entry name" value="Wzy_C"/>
    <property type="match status" value="1"/>
</dbReference>
<evidence type="ECO:0000256" key="3">
    <source>
        <dbReference type="ARBA" id="ARBA00022989"/>
    </source>
</evidence>
<evidence type="ECO:0000256" key="1">
    <source>
        <dbReference type="ARBA" id="ARBA00004141"/>
    </source>
</evidence>
<sequence length="414" mass="47627">MKIKVNTIYSIFFSIILLSQLYIPSFKFNIFLQIGVLLLFLVIPNNKIAVKTLLKLSPLLIIVLLGILIGFIYSNKIGVFIKDLFYFIKPVIGIILGYLFFKKTDNFKLFLKTIILTGLASALVHLIIVLFFTNFLSGSVSQLREFTKDNFLELFAIILLFFSEDYLETPLFSKKRKLQILIILFISAILYFSRTMFVAGILMVMAVKGYTVITARTVKLIALLLLSISLLYVYLFSVKLERNAVGFNGFLYKLKMAPGEIFISKINREDHRKLWDHWRAYEASRAITLMQENPMSFLVGTGLGSEINLKFYSPLGDGKKGLKYISEIHNGYIFVFYKTGLIGILFYLFFLIKLYRTSYFQNNYISNLISGIGLFYFFSSLIITGMFNKRDIVVLVLGGLLFFKSVENQLNERK</sequence>
<feature type="transmembrane region" description="Helical" evidence="5">
    <location>
        <begin position="7"/>
        <end position="24"/>
    </location>
</feature>
<feature type="transmembrane region" description="Helical" evidence="5">
    <location>
        <begin position="151"/>
        <end position="168"/>
    </location>
</feature>
<feature type="transmembrane region" description="Helical" evidence="5">
    <location>
        <begin position="364"/>
        <end position="387"/>
    </location>
</feature>
<evidence type="ECO:0000256" key="5">
    <source>
        <dbReference type="SAM" id="Phobius"/>
    </source>
</evidence>
<evidence type="ECO:0000256" key="2">
    <source>
        <dbReference type="ARBA" id="ARBA00022692"/>
    </source>
</evidence>
<comment type="caution">
    <text evidence="7">The sequence shown here is derived from an EMBL/GenBank/DDBJ whole genome shotgun (WGS) entry which is preliminary data.</text>
</comment>
<gene>
    <name evidence="7" type="ORF">GOQ30_15700</name>
</gene>
<keyword evidence="3 5" id="KW-1133">Transmembrane helix</keyword>
<organism evidence="7 8">
    <name type="scientific">Flavobacterium profundi</name>
    <dbReference type="NCBI Taxonomy" id="1774945"/>
    <lineage>
        <taxon>Bacteria</taxon>
        <taxon>Pseudomonadati</taxon>
        <taxon>Bacteroidota</taxon>
        <taxon>Flavobacteriia</taxon>
        <taxon>Flavobacteriales</taxon>
        <taxon>Flavobacteriaceae</taxon>
        <taxon>Flavobacterium</taxon>
    </lineage>
</organism>
<keyword evidence="4 5" id="KW-0472">Membrane</keyword>
<feature type="transmembrane region" description="Helical" evidence="5">
    <location>
        <begin position="30"/>
        <end position="46"/>
    </location>
</feature>
<feature type="transmembrane region" description="Helical" evidence="5">
    <location>
        <begin position="113"/>
        <end position="131"/>
    </location>
</feature>
<evidence type="ECO:0000259" key="6">
    <source>
        <dbReference type="Pfam" id="PF04932"/>
    </source>
</evidence>
<keyword evidence="2 5" id="KW-0812">Transmembrane</keyword>
<reference evidence="8" key="1">
    <citation type="submission" date="2019-05" db="EMBL/GenBank/DDBJ databases">
        <title>Flavobacterium profundi sp. nov., isolated from a deep-sea seamount.</title>
        <authorList>
            <person name="Zhang D.-C."/>
        </authorList>
    </citation>
    <scope>NUCLEOTIDE SEQUENCE [LARGE SCALE GENOMIC DNA]</scope>
    <source>
        <strain evidence="8">TP390</strain>
    </source>
</reference>
<feature type="transmembrane region" description="Helical" evidence="5">
    <location>
        <begin position="332"/>
        <end position="352"/>
    </location>
</feature>
<dbReference type="AlphaFoldDB" id="A0A6I4IVM9"/>